<feature type="region of interest" description="Disordered" evidence="1">
    <location>
        <begin position="1"/>
        <end position="127"/>
    </location>
</feature>
<protein>
    <submittedName>
        <fullName evidence="2">Uncharacterized protein</fullName>
    </submittedName>
</protein>
<gene>
    <name evidence="2" type="ORF">Vretimale_5030</name>
</gene>
<feature type="non-terminal residue" evidence="2">
    <location>
        <position position="1"/>
    </location>
</feature>
<evidence type="ECO:0000256" key="1">
    <source>
        <dbReference type="SAM" id="MobiDB-lite"/>
    </source>
</evidence>
<proteinExistence type="predicted"/>
<evidence type="ECO:0000313" key="2">
    <source>
        <dbReference type="EMBL" id="GIM00106.1"/>
    </source>
</evidence>
<comment type="caution">
    <text evidence="2">The sequence shown here is derived from an EMBL/GenBank/DDBJ whole genome shotgun (WGS) entry which is preliminary data.</text>
</comment>
<reference evidence="2" key="1">
    <citation type="journal article" date="2021" name="Proc. Natl. Acad. Sci. U.S.A.">
        <title>Three genomes in the algal genus Volvox reveal the fate of a haploid sex-determining region after a transition to homothallism.</title>
        <authorList>
            <person name="Yamamoto K."/>
            <person name="Hamaji T."/>
            <person name="Kawai-Toyooka H."/>
            <person name="Matsuzaki R."/>
            <person name="Takahashi F."/>
            <person name="Nishimura Y."/>
            <person name="Kawachi M."/>
            <person name="Noguchi H."/>
            <person name="Minakuchi Y."/>
            <person name="Umen J.G."/>
            <person name="Toyoda A."/>
            <person name="Nozaki H."/>
        </authorList>
    </citation>
    <scope>NUCLEOTIDE SEQUENCE</scope>
    <source>
        <strain evidence="2">NIES-3785</strain>
    </source>
</reference>
<dbReference type="EMBL" id="BNCQ01000007">
    <property type="protein sequence ID" value="GIM00106.1"/>
    <property type="molecule type" value="Genomic_DNA"/>
</dbReference>
<feature type="non-terminal residue" evidence="2">
    <location>
        <position position="172"/>
    </location>
</feature>
<organism evidence="2 3">
    <name type="scientific">Volvox reticuliferus</name>
    <dbReference type="NCBI Taxonomy" id="1737510"/>
    <lineage>
        <taxon>Eukaryota</taxon>
        <taxon>Viridiplantae</taxon>
        <taxon>Chlorophyta</taxon>
        <taxon>core chlorophytes</taxon>
        <taxon>Chlorophyceae</taxon>
        <taxon>CS clade</taxon>
        <taxon>Chlamydomonadales</taxon>
        <taxon>Volvocaceae</taxon>
        <taxon>Volvox</taxon>
    </lineage>
</organism>
<evidence type="ECO:0000313" key="3">
    <source>
        <dbReference type="Proteomes" id="UP000722791"/>
    </source>
</evidence>
<name>A0A8J4DHQ6_9CHLO</name>
<dbReference type="Proteomes" id="UP000722791">
    <property type="component" value="Unassembled WGS sequence"/>
</dbReference>
<dbReference type="AlphaFoldDB" id="A0A8J4DHQ6"/>
<accession>A0A8J4DHQ6</accession>
<sequence>SGQAMTATGEEETAGLGGVSGRDIYGQRQPAVAGSPPPRGLAGDGGSVEEGKGLSGRAVKSPIKKHQVEGMNDGMIGGSSTGKRRGGSSNSPGDPFPVATGTLQPRQPTEAMWRSADAAGGDVDGGQDVRDAAVLDVLTDKDLQQIKQAIVNDRFDLDWEVASPASDAAAAG</sequence>